<comment type="caution">
    <text evidence="2">The sequence shown here is derived from an EMBL/GenBank/DDBJ whole genome shotgun (WGS) entry which is preliminary data.</text>
</comment>
<name>A0ABX9X597_9FLAO</name>
<evidence type="ECO:0000256" key="1">
    <source>
        <dbReference type="SAM" id="Phobius"/>
    </source>
</evidence>
<dbReference type="Proteomes" id="UP000281899">
    <property type="component" value="Unassembled WGS sequence"/>
</dbReference>
<dbReference type="Pfam" id="PF20225">
    <property type="entry name" value="DUF6584"/>
    <property type="match status" value="1"/>
</dbReference>
<reference evidence="2 3" key="1">
    <citation type="submission" date="2018-11" db="EMBL/GenBank/DDBJ databases">
        <title>Proposal to divide the Flavobacteriaceae and reorganize its genera based on Amino Acid Identity values calculated from whole genome sequences.</title>
        <authorList>
            <person name="Nicholson A.C."/>
            <person name="Gulvik C.A."/>
            <person name="Whitney A.M."/>
            <person name="Humrighouse B.W."/>
            <person name="Bell M."/>
            <person name="Holmes B."/>
            <person name="Steigerwalt A."/>
            <person name="Villarma A."/>
            <person name="Sheth M."/>
            <person name="Batra D."/>
            <person name="Pryor J."/>
            <person name="Bernardet J.-F."/>
            <person name="Hugo C."/>
            <person name="Kampfer P."/>
            <person name="Newman J."/>
            <person name="Mcquiston J.R."/>
        </authorList>
    </citation>
    <scope>NUCLEOTIDE SEQUENCE [LARGE SCALE GENOMIC DNA]</scope>
    <source>
        <strain evidence="2 3">G0235</strain>
    </source>
</reference>
<dbReference type="InterPro" id="IPR011990">
    <property type="entry name" value="TPR-like_helical_dom_sf"/>
</dbReference>
<organism evidence="2 3">
    <name type="scientific">Chryseobacterium cucumeris</name>
    <dbReference type="NCBI Taxonomy" id="1813611"/>
    <lineage>
        <taxon>Bacteria</taxon>
        <taxon>Pseudomonadati</taxon>
        <taxon>Bacteroidota</taxon>
        <taxon>Flavobacteriia</taxon>
        <taxon>Flavobacteriales</taxon>
        <taxon>Weeksellaceae</taxon>
        <taxon>Chryseobacterium group</taxon>
        <taxon>Chryseobacterium</taxon>
    </lineage>
</organism>
<protein>
    <recommendedName>
        <fullName evidence="4">Tetratricopeptide repeat protein</fullName>
    </recommendedName>
</protein>
<dbReference type="InterPro" id="IPR046491">
    <property type="entry name" value="DUF6584"/>
</dbReference>
<evidence type="ECO:0008006" key="4">
    <source>
        <dbReference type="Google" id="ProtNLM"/>
    </source>
</evidence>
<sequence length="180" mass="20832">MKNKSMGNLMHKIKQDLKDGRKKKACDRLRNMINQFPNDLSLRRRLGQIYFEAGFLDEAGKFWILSKPENNKMENAVEIYRKSLSNSGNAILKDIVFRGDKKLLDEYALKVITELEQHSLKITKQIPVFKVKTREKGSYSENKTDFLSKIGIFLLIGFIILLPILGVFKLFEIISSLFSQ</sequence>
<dbReference type="EMBL" id="RJTW01000006">
    <property type="protein sequence ID" value="ROH91472.1"/>
    <property type="molecule type" value="Genomic_DNA"/>
</dbReference>
<evidence type="ECO:0000313" key="3">
    <source>
        <dbReference type="Proteomes" id="UP000281899"/>
    </source>
</evidence>
<dbReference type="SUPFAM" id="SSF48452">
    <property type="entry name" value="TPR-like"/>
    <property type="match status" value="1"/>
</dbReference>
<feature type="transmembrane region" description="Helical" evidence="1">
    <location>
        <begin position="150"/>
        <end position="171"/>
    </location>
</feature>
<keyword evidence="1" id="KW-0812">Transmembrane</keyword>
<dbReference type="GeneID" id="301713592"/>
<proteinExistence type="predicted"/>
<evidence type="ECO:0000313" key="2">
    <source>
        <dbReference type="EMBL" id="ROH91472.1"/>
    </source>
</evidence>
<dbReference type="RefSeq" id="WP_062675531.1">
    <property type="nucleotide sequence ID" value="NZ_JAKYXD010000001.1"/>
</dbReference>
<keyword evidence="3" id="KW-1185">Reference proteome</keyword>
<keyword evidence="1" id="KW-0472">Membrane</keyword>
<accession>A0ABX9X597</accession>
<keyword evidence="1" id="KW-1133">Transmembrane helix</keyword>
<gene>
    <name evidence="2" type="ORF">EGI15_13020</name>
</gene>